<reference evidence="1 2" key="1">
    <citation type="submission" date="2018-05" db="EMBL/GenBank/DDBJ databases">
        <title>Coraliomargarita sinensis sp. nov., isolated from a marine solar saltern.</title>
        <authorList>
            <person name="Zhou L.Y."/>
        </authorList>
    </citation>
    <scope>NUCLEOTIDE SEQUENCE [LARGE SCALE GENOMIC DNA]</scope>
    <source>
        <strain evidence="1 2">WN38</strain>
    </source>
</reference>
<dbReference type="InParanoid" id="A0A317ZF66"/>
<protein>
    <submittedName>
        <fullName evidence="1">Uncharacterized protein</fullName>
    </submittedName>
</protein>
<dbReference type="Proteomes" id="UP000247099">
    <property type="component" value="Unassembled WGS sequence"/>
</dbReference>
<proteinExistence type="predicted"/>
<gene>
    <name evidence="1" type="ORF">DDZ13_11745</name>
</gene>
<keyword evidence="2" id="KW-1185">Reference proteome</keyword>
<dbReference type="EMBL" id="QHJQ01000009">
    <property type="protein sequence ID" value="PXA03492.1"/>
    <property type="molecule type" value="Genomic_DNA"/>
</dbReference>
<comment type="caution">
    <text evidence="1">The sequence shown here is derived from an EMBL/GenBank/DDBJ whole genome shotgun (WGS) entry which is preliminary data.</text>
</comment>
<sequence length="15" mass="1690">MFIGLAGLALLCRRR</sequence>
<organism evidence="1 2">
    <name type="scientific">Coraliomargarita sinensis</name>
    <dbReference type="NCBI Taxonomy" id="2174842"/>
    <lineage>
        <taxon>Bacteria</taxon>
        <taxon>Pseudomonadati</taxon>
        <taxon>Verrucomicrobiota</taxon>
        <taxon>Opitutia</taxon>
        <taxon>Puniceicoccales</taxon>
        <taxon>Coraliomargaritaceae</taxon>
        <taxon>Coraliomargarita</taxon>
    </lineage>
</organism>
<evidence type="ECO:0000313" key="1">
    <source>
        <dbReference type="EMBL" id="PXA03492.1"/>
    </source>
</evidence>
<accession>A0A317ZF66</accession>
<evidence type="ECO:0000313" key="2">
    <source>
        <dbReference type="Proteomes" id="UP000247099"/>
    </source>
</evidence>
<name>A0A317ZF66_9BACT</name>